<keyword evidence="3" id="KW-1003">Cell membrane</keyword>
<reference evidence="8 9" key="1">
    <citation type="submission" date="2020-01" db="EMBL/GenBank/DDBJ databases">
        <title>Aspergillus terreus IFO 6365 whole genome shotgun sequence.</title>
        <authorList>
            <person name="Kanamasa S."/>
            <person name="Takahashi H."/>
        </authorList>
    </citation>
    <scope>NUCLEOTIDE SEQUENCE [LARGE SCALE GENOMIC DNA]</scope>
    <source>
        <strain evidence="8 9">IFO 6365</strain>
    </source>
</reference>
<proteinExistence type="inferred from homology"/>
<dbReference type="GO" id="GO:0005886">
    <property type="term" value="C:plasma membrane"/>
    <property type="evidence" value="ECO:0007669"/>
    <property type="project" value="UniProtKB-SubCell"/>
</dbReference>
<comment type="similarity">
    <text evidence="2">Belongs to the NodC/HAS family.</text>
</comment>
<dbReference type="OrthoDB" id="9876900at2759"/>
<dbReference type="GO" id="GO:0050501">
    <property type="term" value="F:hyaluronan synthase activity"/>
    <property type="evidence" value="ECO:0007669"/>
    <property type="project" value="TreeGrafter"/>
</dbReference>
<dbReference type="Pfam" id="PF13632">
    <property type="entry name" value="Glyco_trans_2_3"/>
    <property type="match status" value="1"/>
</dbReference>
<evidence type="ECO:0000256" key="2">
    <source>
        <dbReference type="ARBA" id="ARBA00006782"/>
    </source>
</evidence>
<accession>A0A5M3YP28</accession>
<sequence>MASLGEKLHARLSIFQDRGPDVPLFRQVLNLLGCLIILPMFYVMTAYTRHPLTLDILVTIFAAELNRFCNERRRRRLYRLDGASSTTDAEKAMQAMVHSDLGPECMAAIVGFREDPELFARCLESYKPARECRFVLVGVDGDAAPDMEMIQVFQKVFPEDSAVIHLDEPLGEVAMRTFAKVSESDGYAQPREVYMETAIAHCCELAREILIDHDLDIGEAGGVTRLCLYQPHLHKKGIMFSTFIFSIVLSEMLGVEYLWSSDSDTIVMDGSLRRTIETIAGDPHVGGGSAGLIVHNEHDTITTKLGSVVYWSELYLTRSVAMASGTSDCQSGPSTAFRVSVLPAVLYPWYTQTVLGHRMVVNEDRHLTTNLLMRGWTVTYASDTLAATDTPTTLSRWIMQQVRWSRAGHIESFQQPKIYLINNSLFFWAAVKREAGPLLGLLYIVYYLVTGNTFAYFSWYDAAFRTAYTIIYNYLRNPDRKGKREAIWIIPALLFYNVPLPMVHLWSLITLFYDSWGTSMRSQSEITKRGEAWKRFKDLGFMVVWAAIVGGSLGRMFAFAAGWNTMAAIFWGMLIPGMVTFYGLVVRG</sequence>
<name>A0A5M3YP28_ASPTE</name>
<dbReference type="Proteomes" id="UP000452235">
    <property type="component" value="Unassembled WGS sequence"/>
</dbReference>
<gene>
    <name evidence="8" type="ORF">ATEIFO6365_0004033800</name>
</gene>
<dbReference type="AlphaFoldDB" id="A0A5M3YP28"/>
<keyword evidence="9" id="KW-1185">Reference proteome</keyword>
<dbReference type="InterPro" id="IPR029044">
    <property type="entry name" value="Nucleotide-diphossugar_trans"/>
</dbReference>
<keyword evidence="4" id="KW-0328">Glycosyltransferase</keyword>
<evidence type="ECO:0000313" key="9">
    <source>
        <dbReference type="Proteomes" id="UP000452235"/>
    </source>
</evidence>
<evidence type="ECO:0000256" key="4">
    <source>
        <dbReference type="ARBA" id="ARBA00022676"/>
    </source>
</evidence>
<dbReference type="PANTHER" id="PTHR22913:SF12">
    <property type="entry name" value="MANNURONAN SYNTHASE"/>
    <property type="match status" value="1"/>
</dbReference>
<evidence type="ECO:0000313" key="8">
    <source>
        <dbReference type="EMBL" id="GFF15219.1"/>
    </source>
</evidence>
<comment type="caution">
    <text evidence="8">The sequence shown here is derived from an EMBL/GenBank/DDBJ whole genome shotgun (WGS) entry which is preliminary data.</text>
</comment>
<dbReference type="EMBL" id="BLJY01000004">
    <property type="protein sequence ID" value="GFF15219.1"/>
    <property type="molecule type" value="Genomic_DNA"/>
</dbReference>
<evidence type="ECO:0000256" key="1">
    <source>
        <dbReference type="ARBA" id="ARBA00004236"/>
    </source>
</evidence>
<dbReference type="SUPFAM" id="SSF53448">
    <property type="entry name" value="Nucleotide-diphospho-sugar transferases"/>
    <property type="match status" value="1"/>
</dbReference>
<evidence type="ECO:0000259" key="7">
    <source>
        <dbReference type="Pfam" id="PF13632"/>
    </source>
</evidence>
<keyword evidence="5" id="KW-0808">Transferase</keyword>
<evidence type="ECO:0000256" key="3">
    <source>
        <dbReference type="ARBA" id="ARBA00022475"/>
    </source>
</evidence>
<keyword evidence="6" id="KW-0472">Membrane</keyword>
<dbReference type="GO" id="GO:0085029">
    <property type="term" value="P:extracellular matrix assembly"/>
    <property type="evidence" value="ECO:0007669"/>
    <property type="project" value="TreeGrafter"/>
</dbReference>
<evidence type="ECO:0000256" key="6">
    <source>
        <dbReference type="ARBA" id="ARBA00023136"/>
    </source>
</evidence>
<organism evidence="8 9">
    <name type="scientific">Aspergillus terreus</name>
    <dbReference type="NCBI Taxonomy" id="33178"/>
    <lineage>
        <taxon>Eukaryota</taxon>
        <taxon>Fungi</taxon>
        <taxon>Dikarya</taxon>
        <taxon>Ascomycota</taxon>
        <taxon>Pezizomycotina</taxon>
        <taxon>Eurotiomycetes</taxon>
        <taxon>Eurotiomycetidae</taxon>
        <taxon>Eurotiales</taxon>
        <taxon>Aspergillaceae</taxon>
        <taxon>Aspergillus</taxon>
        <taxon>Aspergillus subgen. Circumdati</taxon>
    </lineage>
</organism>
<dbReference type="PANTHER" id="PTHR22913">
    <property type="entry name" value="HYALURONAN SYNTHASE"/>
    <property type="match status" value="1"/>
</dbReference>
<feature type="domain" description="Glycosyltransferase 2-like" evidence="7">
    <location>
        <begin position="262"/>
        <end position="460"/>
    </location>
</feature>
<protein>
    <submittedName>
        <fullName evidence="8">Hyaluronan synthase</fullName>
    </submittedName>
</protein>
<evidence type="ECO:0000256" key="5">
    <source>
        <dbReference type="ARBA" id="ARBA00022679"/>
    </source>
</evidence>
<dbReference type="VEuPathDB" id="FungiDB:ATEG_09162"/>
<comment type="subcellular location">
    <subcellularLocation>
        <location evidence="1">Cell membrane</location>
    </subcellularLocation>
</comment>
<dbReference type="GO" id="GO:0030213">
    <property type="term" value="P:hyaluronan biosynthetic process"/>
    <property type="evidence" value="ECO:0007669"/>
    <property type="project" value="TreeGrafter"/>
</dbReference>
<dbReference type="InterPro" id="IPR001173">
    <property type="entry name" value="Glyco_trans_2-like"/>
</dbReference>